<dbReference type="AlphaFoldDB" id="A0A426QIJ9"/>
<gene>
    <name evidence="2" type="ORF">D6C00_06150</name>
</gene>
<feature type="signal peptide" evidence="1">
    <location>
        <begin position="1"/>
        <end position="25"/>
    </location>
</feature>
<comment type="caution">
    <text evidence="2">The sequence shown here is derived from an EMBL/GenBank/DDBJ whole genome shotgun (WGS) entry which is preliminary data.</text>
</comment>
<sequence>MPVFTSLNRILLPLLLLLLVHPAVAAPDHDDQAALQGLSQGKGVFLLDFTSPNKTAFYLDIIKGTHARLLRQEVEPDFVVVFIGRTVEFLTTEPRDEIDMEYGKQLEQIAATAESLDELGVRMEVCAVATDAFNVDNSTVLPSMHVVGDGFISLIGWQSQGYHLVPVF</sequence>
<dbReference type="SUPFAM" id="SSF75169">
    <property type="entry name" value="DsrEFH-like"/>
    <property type="match status" value="1"/>
</dbReference>
<reference evidence="2 3" key="1">
    <citation type="journal article" date="2010" name="Int. J. Syst. Evol. Microbiol.">
        <title>Thiohalobacter thiocyanaticus gen. nov., sp. nov., a moderately halophilic, sulfur-oxidizing gammaproteobacterium from hypersaline lakes, that utilizes thiocyanate.</title>
        <authorList>
            <person name="Sorokin D.Y."/>
            <person name="Kovaleva O.L."/>
            <person name="Tourova T.P."/>
            <person name="Muyzer G."/>
        </authorList>
    </citation>
    <scope>NUCLEOTIDE SEQUENCE [LARGE SCALE GENOMIC DNA]</scope>
    <source>
        <strain evidence="2 3">Hrh1</strain>
    </source>
</reference>
<dbReference type="EMBL" id="QZMU01000001">
    <property type="protein sequence ID" value="RRQ21560.1"/>
    <property type="molecule type" value="Genomic_DNA"/>
</dbReference>
<proteinExistence type="predicted"/>
<evidence type="ECO:0000313" key="2">
    <source>
        <dbReference type="EMBL" id="RRQ21560.1"/>
    </source>
</evidence>
<dbReference type="InterPro" id="IPR027396">
    <property type="entry name" value="DsrEFH-like"/>
</dbReference>
<evidence type="ECO:0000313" key="3">
    <source>
        <dbReference type="Proteomes" id="UP000287798"/>
    </source>
</evidence>
<dbReference type="Proteomes" id="UP000287798">
    <property type="component" value="Unassembled WGS sequence"/>
</dbReference>
<evidence type="ECO:0000256" key="1">
    <source>
        <dbReference type="SAM" id="SignalP"/>
    </source>
</evidence>
<dbReference type="RefSeq" id="WP_125180904.1">
    <property type="nucleotide sequence ID" value="NZ_QZMU01000001.1"/>
</dbReference>
<dbReference type="InterPro" id="IPR003787">
    <property type="entry name" value="Sulphur_relay_DsrE/F-like"/>
</dbReference>
<keyword evidence="1" id="KW-0732">Signal</keyword>
<organism evidence="2 3">
    <name type="scientific">Thiohalobacter thiocyanaticus</name>
    <dbReference type="NCBI Taxonomy" id="585455"/>
    <lineage>
        <taxon>Bacteria</taxon>
        <taxon>Pseudomonadati</taxon>
        <taxon>Pseudomonadota</taxon>
        <taxon>Gammaproteobacteria</taxon>
        <taxon>Thiohalobacterales</taxon>
        <taxon>Thiohalobacteraceae</taxon>
        <taxon>Thiohalobacter</taxon>
    </lineage>
</organism>
<dbReference type="Gene3D" id="3.40.1260.10">
    <property type="entry name" value="DsrEFH-like"/>
    <property type="match status" value="1"/>
</dbReference>
<keyword evidence="3" id="KW-1185">Reference proteome</keyword>
<dbReference type="Pfam" id="PF02635">
    <property type="entry name" value="DsrE"/>
    <property type="match status" value="1"/>
</dbReference>
<accession>A0A426QIJ9</accession>
<protein>
    <submittedName>
        <fullName evidence="2">Uncharacterized protein</fullName>
    </submittedName>
</protein>
<name>A0A426QIJ9_9GAMM</name>
<feature type="chain" id="PRO_5019480072" evidence="1">
    <location>
        <begin position="26"/>
        <end position="168"/>
    </location>
</feature>
<dbReference type="OrthoDB" id="5615986at2"/>